<comment type="caution">
    <text evidence="1">The sequence shown here is derived from an EMBL/GenBank/DDBJ whole genome shotgun (WGS) entry which is preliminary data.</text>
</comment>
<dbReference type="InterPro" id="IPR001753">
    <property type="entry name" value="Enoyl-CoA_hydra/iso"/>
</dbReference>
<dbReference type="RefSeq" id="WP_379106469.1">
    <property type="nucleotide sequence ID" value="NZ_JBHUGZ010000030.1"/>
</dbReference>
<protein>
    <submittedName>
        <fullName evidence="1">Crotonase/enoyl-CoA hydratase family protein</fullName>
    </submittedName>
</protein>
<dbReference type="Pfam" id="PF00378">
    <property type="entry name" value="ECH_1"/>
    <property type="match status" value="1"/>
</dbReference>
<sequence length="308" mass="33424">MTDLVLSETRDGVTILTLNRPEKLNALNYALIDRLLAILDDIEVDDGVRAVILTGAGERAFSAGGDIHEFSASVALGTDVAMRDFVMRGQRLTARLEAFRKPVIAAVNGIAFGGGCEITEAVPLAIASERALFAKPEINLAMPPTFGGTQRLPRLAGRKRALELLLTGDWFPPQRALELGLVNQVVPHGDLMPAAIGLARRILRHSDLAVASILTAVARGLNQSIAEGLLVEAEQFARMAPTADLREGLDAWLARREPRYDGSRTHVARPDEARRASLALDQLAEQHQDTASWPLISGWKRQKPPTSK</sequence>
<organism evidence="1 2">
    <name type="scientific">Mesorhizobium newzealandense</name>
    <dbReference type="NCBI Taxonomy" id="1300302"/>
    <lineage>
        <taxon>Bacteria</taxon>
        <taxon>Pseudomonadati</taxon>
        <taxon>Pseudomonadota</taxon>
        <taxon>Alphaproteobacteria</taxon>
        <taxon>Hyphomicrobiales</taxon>
        <taxon>Phyllobacteriaceae</taxon>
        <taxon>Mesorhizobium</taxon>
    </lineage>
</organism>
<dbReference type="PANTHER" id="PTHR11941">
    <property type="entry name" value="ENOYL-COA HYDRATASE-RELATED"/>
    <property type="match status" value="1"/>
</dbReference>
<dbReference type="EMBL" id="JBHUGZ010000030">
    <property type="protein sequence ID" value="MFD1987992.1"/>
    <property type="molecule type" value="Genomic_DNA"/>
</dbReference>
<proteinExistence type="predicted"/>
<evidence type="ECO:0000313" key="1">
    <source>
        <dbReference type="EMBL" id="MFD1987992.1"/>
    </source>
</evidence>
<keyword evidence="2" id="KW-1185">Reference proteome</keyword>
<gene>
    <name evidence="1" type="ORF">ACFSOZ_36850</name>
</gene>
<dbReference type="NCBIfam" id="NF004634">
    <property type="entry name" value="PRK05980.1"/>
    <property type="match status" value="1"/>
</dbReference>
<accession>A0ABW4UKD5</accession>
<evidence type="ECO:0000313" key="2">
    <source>
        <dbReference type="Proteomes" id="UP001597405"/>
    </source>
</evidence>
<dbReference type="SUPFAM" id="SSF52096">
    <property type="entry name" value="ClpP/crotonase"/>
    <property type="match status" value="1"/>
</dbReference>
<dbReference type="PANTHER" id="PTHR11941:SF54">
    <property type="entry name" value="ENOYL-COA HYDRATASE, MITOCHONDRIAL"/>
    <property type="match status" value="1"/>
</dbReference>
<name>A0ABW4UKD5_9HYPH</name>
<reference evidence="2" key="1">
    <citation type="journal article" date="2019" name="Int. J. Syst. Evol. Microbiol.">
        <title>The Global Catalogue of Microorganisms (GCM) 10K type strain sequencing project: providing services to taxonomists for standard genome sequencing and annotation.</title>
        <authorList>
            <consortium name="The Broad Institute Genomics Platform"/>
            <consortium name="The Broad Institute Genome Sequencing Center for Infectious Disease"/>
            <person name="Wu L."/>
            <person name="Ma J."/>
        </authorList>
    </citation>
    <scope>NUCLEOTIDE SEQUENCE [LARGE SCALE GENOMIC DNA]</scope>
    <source>
        <strain evidence="2">CGMCC 1.16225</strain>
    </source>
</reference>
<dbReference type="Gene3D" id="3.90.226.10">
    <property type="entry name" value="2-enoyl-CoA Hydratase, Chain A, domain 1"/>
    <property type="match status" value="1"/>
</dbReference>
<dbReference type="InterPro" id="IPR029045">
    <property type="entry name" value="ClpP/crotonase-like_dom_sf"/>
</dbReference>
<dbReference type="CDD" id="cd06558">
    <property type="entry name" value="crotonase-like"/>
    <property type="match status" value="1"/>
</dbReference>
<dbReference type="Proteomes" id="UP001597405">
    <property type="component" value="Unassembled WGS sequence"/>
</dbReference>